<evidence type="ECO:0000313" key="4">
    <source>
        <dbReference type="Proteomes" id="UP001454036"/>
    </source>
</evidence>
<organism evidence="3 4">
    <name type="scientific">Lithospermum erythrorhizon</name>
    <name type="common">Purple gromwell</name>
    <name type="synonym">Lithospermum officinale var. erythrorhizon</name>
    <dbReference type="NCBI Taxonomy" id="34254"/>
    <lineage>
        <taxon>Eukaryota</taxon>
        <taxon>Viridiplantae</taxon>
        <taxon>Streptophyta</taxon>
        <taxon>Embryophyta</taxon>
        <taxon>Tracheophyta</taxon>
        <taxon>Spermatophyta</taxon>
        <taxon>Magnoliopsida</taxon>
        <taxon>eudicotyledons</taxon>
        <taxon>Gunneridae</taxon>
        <taxon>Pentapetalae</taxon>
        <taxon>asterids</taxon>
        <taxon>lamiids</taxon>
        <taxon>Boraginales</taxon>
        <taxon>Boraginaceae</taxon>
        <taxon>Boraginoideae</taxon>
        <taxon>Lithospermeae</taxon>
        <taxon>Lithospermum</taxon>
    </lineage>
</organism>
<proteinExistence type="predicted"/>
<evidence type="ECO:0000256" key="1">
    <source>
        <dbReference type="SAM" id="MobiDB-lite"/>
    </source>
</evidence>
<feature type="region of interest" description="Disordered" evidence="1">
    <location>
        <begin position="945"/>
        <end position="969"/>
    </location>
</feature>
<feature type="compositionally biased region" description="Polar residues" evidence="1">
    <location>
        <begin position="951"/>
        <end position="962"/>
    </location>
</feature>
<name>A0AAV3RZ35_LITER</name>
<sequence length="1011" mass="113552">MDIDKHDIQILATKISKILIESSSTLLKTYPKASFALASLFFFYIFFPALLWFLINTIPFIVLIGTIIIKTYISVNKGRAIEKHENDKDGKSKRKVESAEDDNKKYNAKHARSVRRRKSKIIFAESRQNSIQEKEAISSTSFIYDLVDKRPLVEETPKEILEVEVNEINDRVGSSPSDVSQDFLSQFNSILRSQTFGGCAIDAEGISSDKTKDEDDDSRGEDQKNVADIGLAEIERNKRLEILIARRRERKILSLQARRTMMDMGGNGSPREMMYYVTIPKMNSLSPRNAHYTPGSAPPALLPAHNPFDLPYELHEEKPILTEDSFHQEFLGTHPKDMLFCRHKSFSSGSILPGDMIHSLHQTSLHNNHGTNQEVSELQENTESLLGGNVGKQVEQEQSQEAVCDDKFVNTDKNIPDQGSEQSSDLDDVSHEDIQNEEETKSVIVEDYNGRVSSSSSSEENEPIDRLDREKLLRSLSSLDPRNMNIQRSGGRIDGFLFDKGTYKTKETGPFNYPYHNPRHASSLSIASDLQVEVSELSSPRILSDANSSSPDEVRSLCDIKYEEIPDCEDLWKTSSQLSRGEENESRSRDLGQFSEEDTIGVGFSRIEESKIPAERVIEQDSSDPQTNYVSESEIPGDDAYEDHIERIVREQPSTSCPNSPHDLKHENLKSQEDNQLTGTSMTDHFRNTDLQYPKVPSLPTTNPTEELDINMSSPNLQVHNTNNERTIQEIGKEYKESHSNEPDEVTGNLRSLEKFRAEIEHPLEVKDETDKKILVGENVIHNEDTSQNVDDKVPFPHNTVSNKIPEELQNSGSGSDSEEYLKATIINESTGDSSQPTFTREIEGMPEEMLQHTETQDSRSTEGNYIMESTTDIEDEASSIAIATSEPSQFVIQPNEVPPVPESLNEQVPTALSTSSSPKSVLNPMFSANQGSISHLSDIVQMESQPFEGESTSSNSISPRAQNAAPLAEDLSTNQSHEGIERIQVGFYFVVFPHFLAGKFISQLHILYSF</sequence>
<feature type="compositionally biased region" description="Basic and acidic residues" evidence="1">
    <location>
        <begin position="580"/>
        <end position="590"/>
    </location>
</feature>
<feature type="transmembrane region" description="Helical" evidence="2">
    <location>
        <begin position="35"/>
        <end position="55"/>
    </location>
</feature>
<dbReference type="EMBL" id="BAABME010013158">
    <property type="protein sequence ID" value="GAA0185880.1"/>
    <property type="molecule type" value="Genomic_DNA"/>
</dbReference>
<feature type="region of interest" description="Disordered" evidence="1">
    <location>
        <begin position="391"/>
        <end position="466"/>
    </location>
</feature>
<feature type="compositionally biased region" description="Basic and acidic residues" evidence="1">
    <location>
        <begin position="428"/>
        <end position="441"/>
    </location>
</feature>
<keyword evidence="2" id="KW-1133">Transmembrane helix</keyword>
<dbReference type="PANTHER" id="PTHR33870">
    <property type="entry name" value="CARDIOMYOPATHY-ASSOCIATED PROTEIN"/>
    <property type="match status" value="1"/>
</dbReference>
<gene>
    <name evidence="3" type="ORF">LIER_33168</name>
</gene>
<comment type="caution">
    <text evidence="3">The sequence shown here is derived from an EMBL/GenBank/DDBJ whole genome shotgun (WGS) entry which is preliminary data.</text>
</comment>
<keyword evidence="4" id="KW-1185">Reference proteome</keyword>
<evidence type="ECO:0000313" key="3">
    <source>
        <dbReference type="EMBL" id="GAA0185880.1"/>
    </source>
</evidence>
<dbReference type="AlphaFoldDB" id="A0AAV3RZ35"/>
<feature type="region of interest" description="Disordered" evidence="1">
    <location>
        <begin position="84"/>
        <end position="109"/>
    </location>
</feature>
<accession>A0AAV3RZ35</accession>
<feature type="compositionally biased region" description="Polar residues" evidence="1">
    <location>
        <begin position="411"/>
        <end position="423"/>
    </location>
</feature>
<protein>
    <submittedName>
        <fullName evidence="3">Uncharacterized protein</fullName>
    </submittedName>
</protein>
<reference evidence="3 4" key="1">
    <citation type="submission" date="2024-01" db="EMBL/GenBank/DDBJ databases">
        <title>The complete chloroplast genome sequence of Lithospermum erythrorhizon: insights into the phylogenetic relationship among Boraginaceae species and the maternal lineages of purple gromwells.</title>
        <authorList>
            <person name="Okada T."/>
            <person name="Watanabe K."/>
        </authorList>
    </citation>
    <scope>NUCLEOTIDE SEQUENCE [LARGE SCALE GENOMIC DNA]</scope>
</reference>
<feature type="compositionally biased region" description="Basic and acidic residues" evidence="1">
    <location>
        <begin position="84"/>
        <end position="105"/>
    </location>
</feature>
<evidence type="ECO:0000256" key="2">
    <source>
        <dbReference type="SAM" id="Phobius"/>
    </source>
</evidence>
<dbReference type="PANTHER" id="PTHR33870:SF22">
    <property type="match status" value="1"/>
</dbReference>
<keyword evidence="2" id="KW-0812">Transmembrane</keyword>
<feature type="region of interest" description="Disordered" evidence="1">
    <location>
        <begin position="575"/>
        <end position="597"/>
    </location>
</feature>
<dbReference type="Proteomes" id="UP001454036">
    <property type="component" value="Unassembled WGS sequence"/>
</dbReference>
<keyword evidence="2" id="KW-0472">Membrane</keyword>